<dbReference type="FunFam" id="3.40.50.2020:FF:000023">
    <property type="entry name" value="Probable uracil phosphoribosyltransferase"/>
    <property type="match status" value="1"/>
</dbReference>
<dbReference type="EMBL" id="FXTX01000012">
    <property type="protein sequence ID" value="SMP14099.1"/>
    <property type="molecule type" value="Genomic_DNA"/>
</dbReference>
<protein>
    <recommendedName>
        <fullName evidence="12 13">Uracil phosphoribosyltransferase</fullName>
        <ecNumber evidence="4 13">2.4.2.9</ecNumber>
    </recommendedName>
</protein>
<dbReference type="GO" id="GO:0005525">
    <property type="term" value="F:GTP binding"/>
    <property type="evidence" value="ECO:0007669"/>
    <property type="project" value="UniProtKB-KW"/>
</dbReference>
<evidence type="ECO:0000313" key="16">
    <source>
        <dbReference type="Proteomes" id="UP001157947"/>
    </source>
</evidence>
<dbReference type="AlphaFoldDB" id="A0AA45WME2"/>
<evidence type="ECO:0000256" key="5">
    <source>
        <dbReference type="ARBA" id="ARBA00022533"/>
    </source>
</evidence>
<keyword evidence="8" id="KW-0547">Nucleotide-binding</keyword>
<keyword evidence="7" id="KW-0808">Transferase</keyword>
<feature type="domain" description="Phosphoribosyltransferase" evidence="14">
    <location>
        <begin position="7"/>
        <end position="204"/>
    </location>
</feature>
<keyword evidence="16" id="KW-1185">Reference proteome</keyword>
<keyword evidence="9" id="KW-0342">GTP-binding</keyword>
<evidence type="ECO:0000256" key="9">
    <source>
        <dbReference type="ARBA" id="ARBA00023134"/>
    </source>
</evidence>
<comment type="cofactor">
    <cofactor evidence="1">
        <name>Mg(2+)</name>
        <dbReference type="ChEBI" id="CHEBI:18420"/>
    </cofactor>
</comment>
<dbReference type="Gene3D" id="3.40.50.2020">
    <property type="match status" value="1"/>
</dbReference>
<dbReference type="InterPro" id="IPR005765">
    <property type="entry name" value="UPRT"/>
</dbReference>
<evidence type="ECO:0000259" key="14">
    <source>
        <dbReference type="Pfam" id="PF14681"/>
    </source>
</evidence>
<evidence type="ECO:0000313" key="15">
    <source>
        <dbReference type="EMBL" id="SMP14099.1"/>
    </source>
</evidence>
<comment type="caution">
    <text evidence="15">The sequence shown here is derived from an EMBL/GenBank/DDBJ whole genome shotgun (WGS) entry which is preliminary data.</text>
</comment>
<comment type="similarity">
    <text evidence="3">Belongs to the UPRTase family.</text>
</comment>
<dbReference type="GO" id="GO:0006223">
    <property type="term" value="P:uracil salvage"/>
    <property type="evidence" value="ECO:0007669"/>
    <property type="project" value="InterPro"/>
</dbReference>
<dbReference type="NCBIfam" id="TIGR01091">
    <property type="entry name" value="upp"/>
    <property type="match status" value="1"/>
</dbReference>
<evidence type="ECO:0000256" key="4">
    <source>
        <dbReference type="ARBA" id="ARBA00011894"/>
    </source>
</evidence>
<dbReference type="InterPro" id="IPR050054">
    <property type="entry name" value="UPRTase/APRTase"/>
</dbReference>
<dbReference type="Pfam" id="PF14681">
    <property type="entry name" value="UPRTase"/>
    <property type="match status" value="1"/>
</dbReference>
<dbReference type="Proteomes" id="UP001157947">
    <property type="component" value="Unassembled WGS sequence"/>
</dbReference>
<evidence type="ECO:0000256" key="11">
    <source>
        <dbReference type="ARBA" id="ARBA00056901"/>
    </source>
</evidence>
<evidence type="ECO:0000256" key="6">
    <source>
        <dbReference type="ARBA" id="ARBA00022676"/>
    </source>
</evidence>
<proteinExistence type="inferred from homology"/>
<sequence>MKIIKVENNLLKHLISKIRDKNTDSFLFRKYISDISKILLIKFLEDENLVYKEIETWIGKLEQPFLEEDRYVFIPILRAGLPMLDGALEILPNSKAGFLAIKRDEETLESKIYYKRLPDLKNKIAVILDPMVATGGSLSLAIDILKEENPEKIISLNIIAAPEGLERLKTKDFVMYIAQIDEKLNDKGYIIPGIGDAGDRLFNT</sequence>
<keyword evidence="5" id="KW-0021">Allosteric enzyme</keyword>
<evidence type="ECO:0000256" key="10">
    <source>
        <dbReference type="ARBA" id="ARBA00052919"/>
    </source>
</evidence>
<dbReference type="PANTHER" id="PTHR32315">
    <property type="entry name" value="ADENINE PHOSPHORIBOSYLTRANSFERASE"/>
    <property type="match status" value="1"/>
</dbReference>
<reference evidence="15" key="1">
    <citation type="submission" date="2017-05" db="EMBL/GenBank/DDBJ databases">
        <authorList>
            <person name="Varghese N."/>
            <person name="Submissions S."/>
        </authorList>
    </citation>
    <scope>NUCLEOTIDE SEQUENCE</scope>
    <source>
        <strain evidence="15">DSM 18763</strain>
    </source>
</reference>
<dbReference type="InterPro" id="IPR000836">
    <property type="entry name" value="PRTase_dom"/>
</dbReference>
<dbReference type="SUPFAM" id="SSF53271">
    <property type="entry name" value="PRTase-like"/>
    <property type="match status" value="1"/>
</dbReference>
<evidence type="ECO:0000256" key="8">
    <source>
        <dbReference type="ARBA" id="ARBA00022741"/>
    </source>
</evidence>
<dbReference type="NCBIfam" id="NF001097">
    <property type="entry name" value="PRK00129.1"/>
    <property type="match status" value="1"/>
</dbReference>
<keyword evidence="6 15" id="KW-0328">Glycosyltransferase</keyword>
<evidence type="ECO:0000256" key="7">
    <source>
        <dbReference type="ARBA" id="ARBA00022679"/>
    </source>
</evidence>
<organism evidence="15 16">
    <name type="scientific">Venenivibrio stagnispumantis</name>
    <dbReference type="NCBI Taxonomy" id="407998"/>
    <lineage>
        <taxon>Bacteria</taxon>
        <taxon>Pseudomonadati</taxon>
        <taxon>Aquificota</taxon>
        <taxon>Aquificia</taxon>
        <taxon>Aquificales</taxon>
        <taxon>Hydrogenothermaceae</taxon>
        <taxon>Venenivibrio</taxon>
    </lineage>
</organism>
<evidence type="ECO:0000256" key="13">
    <source>
        <dbReference type="NCBIfam" id="TIGR01091"/>
    </source>
</evidence>
<dbReference type="CDD" id="cd06223">
    <property type="entry name" value="PRTases_typeI"/>
    <property type="match status" value="1"/>
</dbReference>
<name>A0AA45WME2_9AQUI</name>
<dbReference type="GO" id="GO:0004845">
    <property type="term" value="F:uracil phosphoribosyltransferase activity"/>
    <property type="evidence" value="ECO:0007669"/>
    <property type="project" value="UniProtKB-UniRule"/>
</dbReference>
<evidence type="ECO:0000256" key="2">
    <source>
        <dbReference type="ARBA" id="ARBA00005180"/>
    </source>
</evidence>
<dbReference type="EC" id="2.4.2.9" evidence="4 13"/>
<comment type="function">
    <text evidence="11">Catalyzes the conversion of uracil and 5-phospho-alpha-D-ribose 1-diphosphate (PRPP) to UMP and diphosphate.</text>
</comment>
<dbReference type="RefSeq" id="WP_265134610.1">
    <property type="nucleotide sequence ID" value="NZ_FXTX01000012.1"/>
</dbReference>
<evidence type="ECO:0000256" key="3">
    <source>
        <dbReference type="ARBA" id="ARBA00009516"/>
    </source>
</evidence>
<dbReference type="InterPro" id="IPR029057">
    <property type="entry name" value="PRTase-like"/>
</dbReference>
<accession>A0AA45WME2</accession>
<evidence type="ECO:0000256" key="1">
    <source>
        <dbReference type="ARBA" id="ARBA00001946"/>
    </source>
</evidence>
<gene>
    <name evidence="15" type="ORF">SAMN06264868_11213</name>
</gene>
<dbReference type="PANTHER" id="PTHR32315:SF4">
    <property type="entry name" value="URACIL PHOSPHORIBOSYLTRANSFERASE, CHLOROPLASTIC"/>
    <property type="match status" value="1"/>
</dbReference>
<comment type="catalytic activity">
    <reaction evidence="10">
        <text>UMP + diphosphate = 5-phospho-alpha-D-ribose 1-diphosphate + uracil</text>
        <dbReference type="Rhea" id="RHEA:13017"/>
        <dbReference type="ChEBI" id="CHEBI:17568"/>
        <dbReference type="ChEBI" id="CHEBI:33019"/>
        <dbReference type="ChEBI" id="CHEBI:57865"/>
        <dbReference type="ChEBI" id="CHEBI:58017"/>
        <dbReference type="EC" id="2.4.2.9"/>
    </reaction>
</comment>
<evidence type="ECO:0000256" key="12">
    <source>
        <dbReference type="ARBA" id="ARBA00072146"/>
    </source>
</evidence>
<comment type="pathway">
    <text evidence="2">Pyrimidine metabolism; UMP biosynthesis via salvage pathway; UMP from uracil: step 1/1.</text>
</comment>